<evidence type="ECO:0000256" key="2">
    <source>
        <dbReference type="ARBA" id="ARBA00022553"/>
    </source>
</evidence>
<dbReference type="InterPro" id="IPR042099">
    <property type="entry name" value="ANL_N_sf"/>
</dbReference>
<dbReference type="PROSITE" id="PS00455">
    <property type="entry name" value="AMP_BINDING"/>
    <property type="match status" value="1"/>
</dbReference>
<evidence type="ECO:0000256" key="3">
    <source>
        <dbReference type="SAM" id="Phobius"/>
    </source>
</evidence>
<dbReference type="InterPro" id="IPR045851">
    <property type="entry name" value="AMP-bd_C_sf"/>
</dbReference>
<dbReference type="InterPro" id="IPR036736">
    <property type="entry name" value="ACP-like_sf"/>
</dbReference>
<dbReference type="GO" id="GO:0043041">
    <property type="term" value="P:amino acid activation for nonribosomal peptide biosynthetic process"/>
    <property type="evidence" value="ECO:0007669"/>
    <property type="project" value="TreeGrafter"/>
</dbReference>
<keyword evidence="1" id="KW-0596">Phosphopantetheine</keyword>
<dbReference type="Proteomes" id="UP000470302">
    <property type="component" value="Unassembled WGS sequence"/>
</dbReference>
<organism evidence="5 6">
    <name type="scientific">Duganella vulcania</name>
    <dbReference type="NCBI Taxonomy" id="2692166"/>
    <lineage>
        <taxon>Bacteria</taxon>
        <taxon>Pseudomonadati</taxon>
        <taxon>Pseudomonadota</taxon>
        <taxon>Betaproteobacteria</taxon>
        <taxon>Burkholderiales</taxon>
        <taxon>Oxalobacteraceae</taxon>
        <taxon>Telluria group</taxon>
        <taxon>Duganella</taxon>
    </lineage>
</organism>
<keyword evidence="3" id="KW-0812">Transmembrane</keyword>
<evidence type="ECO:0000256" key="1">
    <source>
        <dbReference type="ARBA" id="ARBA00022450"/>
    </source>
</evidence>
<proteinExistence type="predicted"/>
<dbReference type="InterPro" id="IPR006162">
    <property type="entry name" value="Ppantetheine_attach_site"/>
</dbReference>
<dbReference type="PROSITE" id="PS00012">
    <property type="entry name" value="PHOSPHOPANTETHEINE"/>
    <property type="match status" value="1"/>
</dbReference>
<dbReference type="GO" id="GO:0044550">
    <property type="term" value="P:secondary metabolite biosynthetic process"/>
    <property type="evidence" value="ECO:0007669"/>
    <property type="project" value="TreeGrafter"/>
</dbReference>
<comment type="caution">
    <text evidence="5">The sequence shown here is derived from an EMBL/GenBank/DDBJ whole genome shotgun (WGS) entry which is preliminary data.</text>
</comment>
<gene>
    <name evidence="5" type="ORF">GTP91_29575</name>
</gene>
<evidence type="ECO:0000259" key="4">
    <source>
        <dbReference type="PROSITE" id="PS50075"/>
    </source>
</evidence>
<dbReference type="PROSITE" id="PS50075">
    <property type="entry name" value="CARRIER"/>
    <property type="match status" value="1"/>
</dbReference>
<dbReference type="GO" id="GO:0031177">
    <property type="term" value="F:phosphopantetheine binding"/>
    <property type="evidence" value="ECO:0007669"/>
    <property type="project" value="TreeGrafter"/>
</dbReference>
<feature type="domain" description="Carrier" evidence="4">
    <location>
        <begin position="519"/>
        <end position="594"/>
    </location>
</feature>
<reference evidence="5 6" key="1">
    <citation type="submission" date="2020-01" db="EMBL/GenBank/DDBJ databases">
        <title>Novel species isolated from a subtropical stream in China.</title>
        <authorList>
            <person name="Lu H."/>
        </authorList>
    </citation>
    <scope>NUCLEOTIDE SEQUENCE [LARGE SCALE GENOMIC DNA]</scope>
    <source>
        <strain evidence="5 6">FT82W</strain>
    </source>
</reference>
<dbReference type="Gene3D" id="1.10.1200.10">
    <property type="entry name" value="ACP-like"/>
    <property type="match status" value="1"/>
</dbReference>
<dbReference type="FunFam" id="1.10.1200.10:FF:000016">
    <property type="entry name" value="Non-ribosomal peptide synthase"/>
    <property type="match status" value="1"/>
</dbReference>
<dbReference type="PANTHER" id="PTHR45527:SF1">
    <property type="entry name" value="FATTY ACID SYNTHASE"/>
    <property type="match status" value="1"/>
</dbReference>
<dbReference type="SUPFAM" id="SSF47336">
    <property type="entry name" value="ACP-like"/>
    <property type="match status" value="1"/>
</dbReference>
<dbReference type="CDD" id="cd05930">
    <property type="entry name" value="A_NRPS"/>
    <property type="match status" value="1"/>
</dbReference>
<feature type="transmembrane region" description="Helical" evidence="3">
    <location>
        <begin position="58"/>
        <end position="85"/>
    </location>
</feature>
<dbReference type="NCBIfam" id="TIGR01733">
    <property type="entry name" value="AA-adenyl-dom"/>
    <property type="match status" value="1"/>
</dbReference>
<name>A0A845GAL3_9BURK</name>
<dbReference type="InterPro" id="IPR020845">
    <property type="entry name" value="AMP-binding_CS"/>
</dbReference>
<dbReference type="InterPro" id="IPR025110">
    <property type="entry name" value="AMP-bd_C"/>
</dbReference>
<dbReference type="AlphaFoldDB" id="A0A845GAL3"/>
<dbReference type="PANTHER" id="PTHR45527">
    <property type="entry name" value="NONRIBOSOMAL PEPTIDE SYNTHETASE"/>
    <property type="match status" value="1"/>
</dbReference>
<protein>
    <submittedName>
        <fullName evidence="5">Amino acid adenylation domain-containing protein</fullName>
    </submittedName>
</protein>
<dbReference type="Pfam" id="PF00550">
    <property type="entry name" value="PP-binding"/>
    <property type="match status" value="1"/>
</dbReference>
<dbReference type="GO" id="GO:0005737">
    <property type="term" value="C:cytoplasm"/>
    <property type="evidence" value="ECO:0007669"/>
    <property type="project" value="TreeGrafter"/>
</dbReference>
<evidence type="ECO:0000313" key="5">
    <source>
        <dbReference type="EMBL" id="MYM91314.1"/>
    </source>
</evidence>
<dbReference type="InterPro" id="IPR000873">
    <property type="entry name" value="AMP-dep_synth/lig_dom"/>
</dbReference>
<dbReference type="RefSeq" id="WP_161099975.1">
    <property type="nucleotide sequence ID" value="NZ_WWCW01000189.1"/>
</dbReference>
<dbReference type="InterPro" id="IPR009081">
    <property type="entry name" value="PP-bd_ACP"/>
</dbReference>
<keyword evidence="2" id="KW-0597">Phosphoprotein</keyword>
<dbReference type="Pfam" id="PF13193">
    <property type="entry name" value="AMP-binding_C"/>
    <property type="match status" value="1"/>
</dbReference>
<dbReference type="Gene3D" id="3.30.300.30">
    <property type="match status" value="1"/>
</dbReference>
<evidence type="ECO:0000313" key="6">
    <source>
        <dbReference type="Proteomes" id="UP000470302"/>
    </source>
</evidence>
<dbReference type="Gene3D" id="3.40.50.12780">
    <property type="entry name" value="N-terminal domain of ligase-like"/>
    <property type="match status" value="1"/>
</dbReference>
<dbReference type="SUPFAM" id="SSF56801">
    <property type="entry name" value="Acetyl-CoA synthetase-like"/>
    <property type="match status" value="1"/>
</dbReference>
<sequence>MTRSNDICALLAASTQQYGDRVALSGPDGELSYRQLDQWSSQLAGRMRRETRDPDRPVLILAATAVDTIVAMIAALKAGIVYAALDTGQAPKRLLRLIESTAPALVVCDAAGQAVLDQLDWPDAAPAISAEGGAGEAPAAVADGERAADAPCYIYYTSGSTGEPKGILGRYKAIGHFANWEAQALQLDDTVRVSQLTTPSFDAMLRDVFTPLALGGTICVPPARAIIADGAALAAWLARARVSLLHTIPSTLRILMQAAEADPAFSAGALRHVCVAGEALLPVDVARFRRLFGDAVSLYNFYGPSETTMIKLFHKVEAADAERASVPIGKPIDGARAVILDAQQRRVGNGMIGEIYIRTPYRSLGYYRRPDLTEQVFVPNPLGDDPADIVYRTGDLGRVLESGEIEFAGRRDRQVKINGVRIEIAEIENIVREHPSVRDVAIIEHEGYHIGTELVAYVVAADGLAVEQLRPFILERAHAGMVPHHLIAIEQLPRTASGKLNYAELPQPDLSADEGPFVAPQSPLEQAVADIWTDLLQVDELSVNAHFFRVGGHSLLAMQVLSRVEAAFSVNIALRDFLIQPTIRSLAEEIGTALLVDASESDDMLLQSLLATE</sequence>
<dbReference type="EMBL" id="WWCW01000189">
    <property type="protein sequence ID" value="MYM91314.1"/>
    <property type="molecule type" value="Genomic_DNA"/>
</dbReference>
<dbReference type="InterPro" id="IPR010071">
    <property type="entry name" value="AA_adenyl_dom"/>
</dbReference>
<dbReference type="GO" id="GO:0072330">
    <property type="term" value="P:monocarboxylic acid biosynthetic process"/>
    <property type="evidence" value="ECO:0007669"/>
    <property type="project" value="UniProtKB-ARBA"/>
</dbReference>
<keyword evidence="3" id="KW-0472">Membrane</keyword>
<accession>A0A845GAL3</accession>
<dbReference type="Pfam" id="PF00501">
    <property type="entry name" value="AMP-binding"/>
    <property type="match status" value="1"/>
</dbReference>
<keyword evidence="3" id="KW-1133">Transmembrane helix</keyword>